<organism evidence="1 2">
    <name type="scientific">Larinioides sclopetarius</name>
    <dbReference type="NCBI Taxonomy" id="280406"/>
    <lineage>
        <taxon>Eukaryota</taxon>
        <taxon>Metazoa</taxon>
        <taxon>Ecdysozoa</taxon>
        <taxon>Arthropoda</taxon>
        <taxon>Chelicerata</taxon>
        <taxon>Arachnida</taxon>
        <taxon>Araneae</taxon>
        <taxon>Araneomorphae</taxon>
        <taxon>Entelegynae</taxon>
        <taxon>Araneoidea</taxon>
        <taxon>Araneidae</taxon>
        <taxon>Larinioides</taxon>
    </lineage>
</organism>
<name>A0AAV2BJN4_9ARAC</name>
<dbReference type="AlphaFoldDB" id="A0AAV2BJN4"/>
<sequence length="65" mass="7908">MVLENKSRILYSQYKTIKRKCHRQFFEDANRTSLMKGFIGRHFHTQKMKIDNSNILQNRMHVILL</sequence>
<keyword evidence="2" id="KW-1185">Reference proteome</keyword>
<protein>
    <submittedName>
        <fullName evidence="1">Uncharacterized protein</fullName>
    </submittedName>
</protein>
<dbReference type="EMBL" id="CAXIEN010000388">
    <property type="protein sequence ID" value="CAL1296090.1"/>
    <property type="molecule type" value="Genomic_DNA"/>
</dbReference>
<accession>A0AAV2BJN4</accession>
<reference evidence="1 2" key="1">
    <citation type="submission" date="2024-04" db="EMBL/GenBank/DDBJ databases">
        <authorList>
            <person name="Rising A."/>
            <person name="Reimegard J."/>
            <person name="Sonavane S."/>
            <person name="Akerstrom W."/>
            <person name="Nylinder S."/>
            <person name="Hedman E."/>
            <person name="Kallberg Y."/>
        </authorList>
    </citation>
    <scope>NUCLEOTIDE SEQUENCE [LARGE SCALE GENOMIC DNA]</scope>
</reference>
<evidence type="ECO:0000313" key="2">
    <source>
        <dbReference type="Proteomes" id="UP001497382"/>
    </source>
</evidence>
<evidence type="ECO:0000313" key="1">
    <source>
        <dbReference type="EMBL" id="CAL1296090.1"/>
    </source>
</evidence>
<gene>
    <name evidence="1" type="ORF">LARSCL_LOCUS19627</name>
</gene>
<comment type="caution">
    <text evidence="1">The sequence shown here is derived from an EMBL/GenBank/DDBJ whole genome shotgun (WGS) entry which is preliminary data.</text>
</comment>
<proteinExistence type="predicted"/>
<dbReference type="Proteomes" id="UP001497382">
    <property type="component" value="Unassembled WGS sequence"/>
</dbReference>